<dbReference type="AlphaFoldDB" id="A0A8S2VIM3"/>
<dbReference type="EMBL" id="CAJOBA010072988">
    <property type="protein sequence ID" value="CAF4401999.1"/>
    <property type="molecule type" value="Genomic_DNA"/>
</dbReference>
<name>A0A8S2VIM3_9BILA</name>
<reference evidence="3" key="1">
    <citation type="submission" date="2021-02" db="EMBL/GenBank/DDBJ databases">
        <authorList>
            <person name="Nowell W R."/>
        </authorList>
    </citation>
    <scope>NUCLEOTIDE SEQUENCE</scope>
</reference>
<keyword evidence="1" id="KW-1133">Transmembrane helix</keyword>
<evidence type="ECO:0000313" key="2">
    <source>
        <dbReference type="EMBL" id="CAF1595787.1"/>
    </source>
</evidence>
<dbReference type="Proteomes" id="UP000682733">
    <property type="component" value="Unassembled WGS sequence"/>
</dbReference>
<dbReference type="EMBL" id="CAJNOK010049396">
    <property type="protein sequence ID" value="CAF1595787.1"/>
    <property type="molecule type" value="Genomic_DNA"/>
</dbReference>
<keyword evidence="1" id="KW-0812">Transmembrane</keyword>
<comment type="caution">
    <text evidence="3">The sequence shown here is derived from an EMBL/GenBank/DDBJ whole genome shotgun (WGS) entry which is preliminary data.</text>
</comment>
<keyword evidence="1" id="KW-0472">Membrane</keyword>
<protein>
    <submittedName>
        <fullName evidence="3">Uncharacterized protein</fullName>
    </submittedName>
</protein>
<feature type="non-terminal residue" evidence="3">
    <location>
        <position position="1"/>
    </location>
</feature>
<feature type="transmembrane region" description="Helical" evidence="1">
    <location>
        <begin position="105"/>
        <end position="129"/>
    </location>
</feature>
<evidence type="ECO:0000313" key="4">
    <source>
        <dbReference type="Proteomes" id="UP000682733"/>
    </source>
</evidence>
<evidence type="ECO:0000313" key="3">
    <source>
        <dbReference type="EMBL" id="CAF4401999.1"/>
    </source>
</evidence>
<organism evidence="3 4">
    <name type="scientific">Didymodactylos carnosus</name>
    <dbReference type="NCBI Taxonomy" id="1234261"/>
    <lineage>
        <taxon>Eukaryota</taxon>
        <taxon>Metazoa</taxon>
        <taxon>Spiralia</taxon>
        <taxon>Gnathifera</taxon>
        <taxon>Rotifera</taxon>
        <taxon>Eurotatoria</taxon>
        <taxon>Bdelloidea</taxon>
        <taxon>Philodinida</taxon>
        <taxon>Philodinidae</taxon>
        <taxon>Didymodactylos</taxon>
    </lineage>
</organism>
<evidence type="ECO:0000256" key="1">
    <source>
        <dbReference type="SAM" id="Phobius"/>
    </source>
</evidence>
<proteinExistence type="predicted"/>
<dbReference type="Proteomes" id="UP000677228">
    <property type="component" value="Unassembled WGS sequence"/>
</dbReference>
<gene>
    <name evidence="2" type="ORF">OVA965_LOCUS41810</name>
    <name evidence="3" type="ORF">TMI583_LOCUS43548</name>
</gene>
<sequence length="180" mass="20065">SKNLTGSARSLCSQGCICHSDRSCQYYCEDHECQDEIRLGQTCSGHHAHVRECGTAAYCDPDSGYKCKIQKSSGMSCRYDYSCLSGNCDYTTKTCQYKYKSNIRFIFAIILPSVIGGLLIFIVLVVLFIHITKRRTAHVPPVVHQGFIAPAYGYQNPTMMTVGEMPPPPYPYPPATSDRN</sequence>
<accession>A0A8S2VIM3</accession>